<gene>
    <name evidence="10" type="ORF">ACHKAR_21370</name>
</gene>
<comment type="caution">
    <text evidence="10">The sequence shown here is derived from an EMBL/GenBank/DDBJ whole genome shotgun (WGS) entry which is preliminary data.</text>
</comment>
<dbReference type="SUPFAM" id="SSF55874">
    <property type="entry name" value="ATPase domain of HSP90 chaperone/DNA topoisomerase II/histidine kinase"/>
    <property type="match status" value="1"/>
</dbReference>
<evidence type="ECO:0000256" key="4">
    <source>
        <dbReference type="ARBA" id="ARBA00022679"/>
    </source>
</evidence>
<comment type="catalytic activity">
    <reaction evidence="1">
        <text>ATP + protein L-histidine = ADP + protein N-phospho-L-histidine.</text>
        <dbReference type="EC" id="2.7.13.3"/>
    </reaction>
</comment>
<evidence type="ECO:0000256" key="8">
    <source>
        <dbReference type="SAM" id="Phobius"/>
    </source>
</evidence>
<keyword evidence="8" id="KW-0472">Membrane</keyword>
<evidence type="ECO:0000256" key="2">
    <source>
        <dbReference type="ARBA" id="ARBA00012438"/>
    </source>
</evidence>
<keyword evidence="8" id="KW-0812">Transmembrane</keyword>
<dbReference type="Gene3D" id="1.10.287.130">
    <property type="match status" value="1"/>
</dbReference>
<dbReference type="PANTHER" id="PTHR43711">
    <property type="entry name" value="TWO-COMPONENT HISTIDINE KINASE"/>
    <property type="match status" value="1"/>
</dbReference>
<keyword evidence="10" id="KW-0067">ATP-binding</keyword>
<organism evidence="10 11">
    <name type="scientific">Marinoscillum luteum</name>
    <dbReference type="NCBI Taxonomy" id="861051"/>
    <lineage>
        <taxon>Bacteria</taxon>
        <taxon>Pseudomonadati</taxon>
        <taxon>Bacteroidota</taxon>
        <taxon>Cytophagia</taxon>
        <taxon>Cytophagales</taxon>
        <taxon>Reichenbachiellaceae</taxon>
        <taxon>Marinoscillum</taxon>
    </lineage>
</organism>
<dbReference type="Gene3D" id="3.30.565.10">
    <property type="entry name" value="Histidine kinase-like ATPase, C-terminal domain"/>
    <property type="match status" value="1"/>
</dbReference>
<dbReference type="Pfam" id="PF02518">
    <property type="entry name" value="HATPase_c"/>
    <property type="match status" value="1"/>
</dbReference>
<dbReference type="Pfam" id="PF00512">
    <property type="entry name" value="HisKA"/>
    <property type="match status" value="1"/>
</dbReference>
<dbReference type="PROSITE" id="PS50109">
    <property type="entry name" value="HIS_KIN"/>
    <property type="match status" value="1"/>
</dbReference>
<sequence length="621" mass="70082">MTNNQIRKVVMFTTFFFLYLASYAQNQKMADSLKLTLPGIIEDSVSLSVLKKITLSETNPDEKIKYSLMLIELSEKRKDHYHLQYGYSALGIGYRLRGDLEKSLESLFASATIAEKYDLRTNLGEVYAEISNTFLRRDNDIVNAISFNNKAIDIFRATGDTQQLALTLLNTGYNYYENKEYDSAIIYYDEAKAIFIEIKLTIGIAYSIGNKALIKRELGDYKGAEADLREAIEILKPLGDTYGISDYLIHLGKIYVDQGLIDKAIAIYNESLKMARDIGLKEQMRDAYGKLAELYEAEGNYQQAMGYLRQYFLYKDSISDASTVKKLADIRTEFEVGQKQAEVDLLTAEKKTQRVVMISIAAFAFILFILAIVIYQYYQTKSRINKELEALNQTKDKFFSIISHDLRGPVSSFFGISRMIKFLVQSKETEQLLEIADDIDESVERLSTLLDNLLTWAMQQQGQFPNHPEKLHLADMAGELVNTLGTMAKGKKIDLSADVQSDLVLWADKNTTMTILRNLVNNALKFTPEGGQVTVSAQRDKQMVKIRVSDTGVGIPKEKMDSLFRLQDKKSTYGTSGEKGLGLGLQLVHEFIEMNGGSIEVESETGKGTTFVVSLPLFVEK</sequence>
<keyword evidence="10" id="KW-0547">Nucleotide-binding</keyword>
<dbReference type="GO" id="GO:0005524">
    <property type="term" value="F:ATP binding"/>
    <property type="evidence" value="ECO:0007669"/>
    <property type="project" value="UniProtKB-KW"/>
</dbReference>
<dbReference type="RefSeq" id="WP_395419497.1">
    <property type="nucleotide sequence ID" value="NZ_JBIPKE010000020.1"/>
</dbReference>
<keyword evidence="3" id="KW-0597">Phosphoprotein</keyword>
<keyword evidence="11" id="KW-1185">Reference proteome</keyword>
<dbReference type="PROSITE" id="PS50005">
    <property type="entry name" value="TPR"/>
    <property type="match status" value="1"/>
</dbReference>
<dbReference type="SUPFAM" id="SSF48452">
    <property type="entry name" value="TPR-like"/>
    <property type="match status" value="1"/>
</dbReference>
<dbReference type="CDD" id="cd00075">
    <property type="entry name" value="HATPase"/>
    <property type="match status" value="1"/>
</dbReference>
<accession>A0ABW7NI08</accession>
<evidence type="ECO:0000256" key="7">
    <source>
        <dbReference type="PROSITE-ProRule" id="PRU00339"/>
    </source>
</evidence>
<dbReference type="CDD" id="cd00082">
    <property type="entry name" value="HisKA"/>
    <property type="match status" value="1"/>
</dbReference>
<dbReference type="SMART" id="SM00387">
    <property type="entry name" value="HATPase_c"/>
    <property type="match status" value="1"/>
</dbReference>
<dbReference type="InterPro" id="IPR005467">
    <property type="entry name" value="His_kinase_dom"/>
</dbReference>
<evidence type="ECO:0000256" key="5">
    <source>
        <dbReference type="ARBA" id="ARBA00022777"/>
    </source>
</evidence>
<dbReference type="Gene3D" id="1.25.40.10">
    <property type="entry name" value="Tetratricopeptide repeat domain"/>
    <property type="match status" value="1"/>
</dbReference>
<evidence type="ECO:0000256" key="1">
    <source>
        <dbReference type="ARBA" id="ARBA00000085"/>
    </source>
</evidence>
<dbReference type="InterPro" id="IPR036097">
    <property type="entry name" value="HisK_dim/P_sf"/>
</dbReference>
<dbReference type="InterPro" id="IPR019734">
    <property type="entry name" value="TPR_rpt"/>
</dbReference>
<evidence type="ECO:0000256" key="3">
    <source>
        <dbReference type="ARBA" id="ARBA00022553"/>
    </source>
</evidence>
<proteinExistence type="predicted"/>
<reference evidence="10 11" key="1">
    <citation type="journal article" date="2013" name="Int. J. Syst. Evol. Microbiol.">
        <title>Marinoscillum luteum sp. nov., isolated from marine sediment.</title>
        <authorList>
            <person name="Cha I.T."/>
            <person name="Park S.J."/>
            <person name="Kim S.J."/>
            <person name="Kim J.G."/>
            <person name="Jung M.Y."/>
            <person name="Shin K.S."/>
            <person name="Kwon K.K."/>
            <person name="Yang S.H."/>
            <person name="Seo Y.S."/>
            <person name="Rhee S.K."/>
        </authorList>
    </citation>
    <scope>NUCLEOTIDE SEQUENCE [LARGE SCALE GENOMIC DNA]</scope>
    <source>
        <strain evidence="10 11">KCTC 23939</strain>
    </source>
</reference>
<dbReference type="InterPro" id="IPR004358">
    <property type="entry name" value="Sig_transdc_His_kin-like_C"/>
</dbReference>
<keyword evidence="8" id="KW-1133">Transmembrane helix</keyword>
<keyword evidence="4" id="KW-0808">Transferase</keyword>
<dbReference type="SUPFAM" id="SSF47384">
    <property type="entry name" value="Homodimeric domain of signal transducing histidine kinase"/>
    <property type="match status" value="1"/>
</dbReference>
<feature type="domain" description="Histidine kinase" evidence="9">
    <location>
        <begin position="401"/>
        <end position="619"/>
    </location>
</feature>
<keyword evidence="7" id="KW-0802">TPR repeat</keyword>
<dbReference type="InterPro" id="IPR050736">
    <property type="entry name" value="Sensor_HK_Regulatory"/>
</dbReference>
<dbReference type="PANTHER" id="PTHR43711:SF1">
    <property type="entry name" value="HISTIDINE KINASE 1"/>
    <property type="match status" value="1"/>
</dbReference>
<keyword evidence="6" id="KW-0902">Two-component regulatory system</keyword>
<dbReference type="InterPro" id="IPR003661">
    <property type="entry name" value="HisK_dim/P_dom"/>
</dbReference>
<protein>
    <recommendedName>
        <fullName evidence="2">histidine kinase</fullName>
        <ecNumber evidence="2">2.7.13.3</ecNumber>
    </recommendedName>
</protein>
<dbReference type="EMBL" id="JBIPKE010000020">
    <property type="protein sequence ID" value="MFH6986019.1"/>
    <property type="molecule type" value="Genomic_DNA"/>
</dbReference>
<feature type="repeat" description="TPR" evidence="7">
    <location>
        <begin position="245"/>
        <end position="278"/>
    </location>
</feature>
<dbReference type="InterPro" id="IPR003594">
    <property type="entry name" value="HATPase_dom"/>
</dbReference>
<dbReference type="Pfam" id="PF13424">
    <property type="entry name" value="TPR_12"/>
    <property type="match status" value="1"/>
</dbReference>
<dbReference type="Proteomes" id="UP001610063">
    <property type="component" value="Unassembled WGS sequence"/>
</dbReference>
<dbReference type="InterPro" id="IPR011990">
    <property type="entry name" value="TPR-like_helical_dom_sf"/>
</dbReference>
<dbReference type="EC" id="2.7.13.3" evidence="2"/>
<dbReference type="SMART" id="SM00028">
    <property type="entry name" value="TPR"/>
    <property type="match status" value="5"/>
</dbReference>
<dbReference type="InterPro" id="IPR036890">
    <property type="entry name" value="HATPase_C_sf"/>
</dbReference>
<evidence type="ECO:0000313" key="11">
    <source>
        <dbReference type="Proteomes" id="UP001610063"/>
    </source>
</evidence>
<evidence type="ECO:0000259" key="9">
    <source>
        <dbReference type="PROSITE" id="PS50109"/>
    </source>
</evidence>
<keyword evidence="5" id="KW-0418">Kinase</keyword>
<dbReference type="SMART" id="SM00388">
    <property type="entry name" value="HisKA"/>
    <property type="match status" value="1"/>
</dbReference>
<evidence type="ECO:0000256" key="6">
    <source>
        <dbReference type="ARBA" id="ARBA00023012"/>
    </source>
</evidence>
<feature type="transmembrane region" description="Helical" evidence="8">
    <location>
        <begin position="355"/>
        <end position="378"/>
    </location>
</feature>
<dbReference type="PRINTS" id="PR00344">
    <property type="entry name" value="BCTRLSENSOR"/>
</dbReference>
<name>A0ABW7NI08_9BACT</name>
<evidence type="ECO:0000313" key="10">
    <source>
        <dbReference type="EMBL" id="MFH6986019.1"/>
    </source>
</evidence>